<dbReference type="GO" id="GO:0003735">
    <property type="term" value="F:structural constituent of ribosome"/>
    <property type="evidence" value="ECO:0007669"/>
    <property type="project" value="InterPro"/>
</dbReference>
<dbReference type="Gene3D" id="6.10.160.10">
    <property type="match status" value="1"/>
</dbReference>
<dbReference type="EMBL" id="DTFV01000033">
    <property type="protein sequence ID" value="HGI30062.1"/>
    <property type="molecule type" value="Genomic_DNA"/>
</dbReference>
<evidence type="ECO:0000256" key="4">
    <source>
        <dbReference type="ARBA" id="ARBA00022980"/>
    </source>
</evidence>
<dbReference type="PANTHER" id="PTHR10986">
    <property type="entry name" value="39S RIBOSOMAL PROTEIN L20"/>
    <property type="match status" value="1"/>
</dbReference>
<name>A0A7V3YFB7_9BACT</name>
<evidence type="ECO:0000256" key="6">
    <source>
        <dbReference type="ARBA" id="ARBA00035172"/>
    </source>
</evidence>
<keyword evidence="5 7" id="KW-0687">Ribonucleoprotein</keyword>
<comment type="similarity">
    <text evidence="1 7 8">Belongs to the bacterial ribosomal protein bL20 family.</text>
</comment>
<dbReference type="PROSITE" id="PS00937">
    <property type="entry name" value="RIBOSOMAL_L20"/>
    <property type="match status" value="1"/>
</dbReference>
<sequence length="117" mass="13868">MSRVKTNVASRERKKKIMKMAKGYRGARSRAYRRAKEQVIRSLAYAYRDRRNRKRDFRRLWILRINAAVRNEGMTYSQFMGALKKAGVLVNRKRLAQLSIEDPEAFRELVQIALAHR</sequence>
<dbReference type="GO" id="GO:0000027">
    <property type="term" value="P:ribosomal large subunit assembly"/>
    <property type="evidence" value="ECO:0007669"/>
    <property type="project" value="UniProtKB-UniRule"/>
</dbReference>
<gene>
    <name evidence="7" type="primary">rplT</name>
    <name evidence="9" type="ORF">ENV30_01925</name>
</gene>
<dbReference type="InterPro" id="IPR049946">
    <property type="entry name" value="RIBOSOMAL_L20_CS"/>
</dbReference>
<dbReference type="Pfam" id="PF00453">
    <property type="entry name" value="Ribosomal_L20"/>
    <property type="match status" value="1"/>
</dbReference>
<keyword evidence="3 7" id="KW-0694">RNA-binding</keyword>
<dbReference type="GO" id="GO:0005840">
    <property type="term" value="C:ribosome"/>
    <property type="evidence" value="ECO:0007669"/>
    <property type="project" value="UniProtKB-KW"/>
</dbReference>
<comment type="caution">
    <text evidence="9">The sequence shown here is derived from an EMBL/GenBank/DDBJ whole genome shotgun (WGS) entry which is preliminary data.</text>
</comment>
<dbReference type="InterPro" id="IPR035566">
    <property type="entry name" value="Ribosomal_protein_bL20_C"/>
</dbReference>
<evidence type="ECO:0000256" key="5">
    <source>
        <dbReference type="ARBA" id="ARBA00023274"/>
    </source>
</evidence>
<dbReference type="NCBIfam" id="TIGR01032">
    <property type="entry name" value="rplT_bact"/>
    <property type="match status" value="1"/>
</dbReference>
<dbReference type="GO" id="GO:0006412">
    <property type="term" value="P:translation"/>
    <property type="evidence" value="ECO:0007669"/>
    <property type="project" value="InterPro"/>
</dbReference>
<dbReference type="HAMAP" id="MF_00382">
    <property type="entry name" value="Ribosomal_bL20"/>
    <property type="match status" value="1"/>
</dbReference>
<evidence type="ECO:0000256" key="1">
    <source>
        <dbReference type="ARBA" id="ARBA00007698"/>
    </source>
</evidence>
<dbReference type="SUPFAM" id="SSF74731">
    <property type="entry name" value="Ribosomal protein L20"/>
    <property type="match status" value="1"/>
</dbReference>
<organism evidence="9">
    <name type="scientific">Candidatus Caldatribacterium californiense</name>
    <dbReference type="NCBI Taxonomy" id="1454726"/>
    <lineage>
        <taxon>Bacteria</taxon>
        <taxon>Pseudomonadati</taxon>
        <taxon>Atribacterota</taxon>
        <taxon>Atribacteria</taxon>
        <taxon>Atribacterales</taxon>
        <taxon>Candidatus Caldatribacteriaceae</taxon>
        <taxon>Candidatus Caldatribacterium</taxon>
    </lineage>
</organism>
<dbReference type="InterPro" id="IPR005813">
    <property type="entry name" value="Ribosomal_bL20"/>
</dbReference>
<dbReference type="PRINTS" id="PR00062">
    <property type="entry name" value="RIBOSOMALL20"/>
</dbReference>
<keyword evidence="2 7" id="KW-0699">rRNA-binding</keyword>
<evidence type="ECO:0000256" key="3">
    <source>
        <dbReference type="ARBA" id="ARBA00022884"/>
    </source>
</evidence>
<keyword evidence="4 7" id="KW-0689">Ribosomal protein</keyword>
<comment type="function">
    <text evidence="7 8">Binds directly to 23S ribosomal RNA and is necessary for the in vitro assembly process of the 50S ribosomal subunit. It is not involved in the protein synthesizing functions of that subunit.</text>
</comment>
<dbReference type="CDD" id="cd07026">
    <property type="entry name" value="Ribosomal_L20"/>
    <property type="match status" value="1"/>
</dbReference>
<dbReference type="Gene3D" id="1.10.1900.20">
    <property type="entry name" value="Ribosomal protein L20"/>
    <property type="match status" value="1"/>
</dbReference>
<evidence type="ECO:0000256" key="8">
    <source>
        <dbReference type="RuleBase" id="RU000560"/>
    </source>
</evidence>
<dbReference type="GO" id="GO:0019843">
    <property type="term" value="F:rRNA binding"/>
    <property type="evidence" value="ECO:0007669"/>
    <property type="project" value="UniProtKB-UniRule"/>
</dbReference>
<protein>
    <recommendedName>
        <fullName evidence="6 7">Large ribosomal subunit protein bL20</fullName>
    </recommendedName>
</protein>
<reference evidence="9" key="1">
    <citation type="journal article" date="2020" name="mSystems">
        <title>Genome- and Community-Level Interaction Insights into Carbon Utilization and Element Cycling Functions of Hydrothermarchaeota in Hydrothermal Sediment.</title>
        <authorList>
            <person name="Zhou Z."/>
            <person name="Liu Y."/>
            <person name="Xu W."/>
            <person name="Pan J."/>
            <person name="Luo Z.H."/>
            <person name="Li M."/>
        </authorList>
    </citation>
    <scope>NUCLEOTIDE SEQUENCE [LARGE SCALE GENOMIC DNA]</scope>
    <source>
        <strain evidence="9">SpSt-747</strain>
    </source>
</reference>
<evidence type="ECO:0000256" key="7">
    <source>
        <dbReference type="HAMAP-Rule" id="MF_00382"/>
    </source>
</evidence>
<accession>A0A7V3YFB7</accession>
<proteinExistence type="inferred from homology"/>
<dbReference type="FunFam" id="1.10.1900.20:FF:000001">
    <property type="entry name" value="50S ribosomal protein L20"/>
    <property type="match status" value="1"/>
</dbReference>
<evidence type="ECO:0000256" key="2">
    <source>
        <dbReference type="ARBA" id="ARBA00022730"/>
    </source>
</evidence>
<dbReference type="AlphaFoldDB" id="A0A7V3YFB7"/>
<evidence type="ECO:0000313" key="9">
    <source>
        <dbReference type="EMBL" id="HGI30062.1"/>
    </source>
</evidence>
<dbReference type="GO" id="GO:1990904">
    <property type="term" value="C:ribonucleoprotein complex"/>
    <property type="evidence" value="ECO:0007669"/>
    <property type="project" value="UniProtKB-KW"/>
</dbReference>